<evidence type="ECO:0000256" key="5">
    <source>
        <dbReference type="PROSITE-ProRule" id="PRU00169"/>
    </source>
</evidence>
<dbReference type="PRINTS" id="PR00038">
    <property type="entry name" value="HTHLUXR"/>
</dbReference>
<dbReference type="GO" id="GO:0003677">
    <property type="term" value="F:DNA binding"/>
    <property type="evidence" value="ECO:0007669"/>
    <property type="project" value="UniProtKB-KW"/>
</dbReference>
<name>A0A5C5URE4_9CORY</name>
<organism evidence="8 9">
    <name type="scientific">Corynebacterium canis</name>
    <dbReference type="NCBI Taxonomy" id="679663"/>
    <lineage>
        <taxon>Bacteria</taxon>
        <taxon>Bacillati</taxon>
        <taxon>Actinomycetota</taxon>
        <taxon>Actinomycetes</taxon>
        <taxon>Mycobacteriales</taxon>
        <taxon>Corynebacteriaceae</taxon>
        <taxon>Corynebacterium</taxon>
    </lineage>
</organism>
<dbReference type="InterPro" id="IPR039420">
    <property type="entry name" value="WalR-like"/>
</dbReference>
<dbReference type="InterPro" id="IPR011006">
    <property type="entry name" value="CheY-like_superfamily"/>
</dbReference>
<comment type="caution">
    <text evidence="8">The sequence shown here is derived from an EMBL/GenBank/DDBJ whole genome shotgun (WGS) entry which is preliminary data.</text>
</comment>
<keyword evidence="1 5" id="KW-0597">Phosphoprotein</keyword>
<sequence length="212" mass="22592">MIRLLIVDDEALIRTGLATIFRASGEIDVVGEAGTGREAVAQAQALHPDVICMDIRMPDGDGLSATRAIRALDPAPNVIVITTFDMDEYVFGALEAGACGILLKDSPMETLVEGVRRAASGEGLVDAALTRRVIAEFARRKTGVALASAGLTPRERDCVIALCQGFSNTEIARSLFLEPSTVKTHLSSAMAKTGTHNRVQLAIWAFRNNVVS</sequence>
<dbReference type="PROSITE" id="PS00622">
    <property type="entry name" value="HTH_LUXR_1"/>
    <property type="match status" value="1"/>
</dbReference>
<keyword evidence="2" id="KW-0805">Transcription regulation</keyword>
<evidence type="ECO:0000259" key="7">
    <source>
        <dbReference type="PROSITE" id="PS50110"/>
    </source>
</evidence>
<accession>A0A5C5URE4</accession>
<dbReference type="Proteomes" id="UP000320791">
    <property type="component" value="Unassembled WGS sequence"/>
</dbReference>
<feature type="domain" description="Response regulatory" evidence="7">
    <location>
        <begin position="3"/>
        <end position="119"/>
    </location>
</feature>
<dbReference type="SUPFAM" id="SSF46894">
    <property type="entry name" value="C-terminal effector domain of the bipartite response regulators"/>
    <property type="match status" value="1"/>
</dbReference>
<dbReference type="EMBL" id="VOHM01000001">
    <property type="protein sequence ID" value="TWT29041.1"/>
    <property type="molecule type" value="Genomic_DNA"/>
</dbReference>
<dbReference type="SMART" id="SM00421">
    <property type="entry name" value="HTH_LUXR"/>
    <property type="match status" value="1"/>
</dbReference>
<dbReference type="SMART" id="SM00448">
    <property type="entry name" value="REC"/>
    <property type="match status" value="1"/>
</dbReference>
<dbReference type="InterPro" id="IPR058245">
    <property type="entry name" value="NreC/VraR/RcsB-like_REC"/>
</dbReference>
<dbReference type="OrthoDB" id="9808843at2"/>
<dbReference type="CDD" id="cd06170">
    <property type="entry name" value="LuxR_C_like"/>
    <property type="match status" value="1"/>
</dbReference>
<dbReference type="CDD" id="cd17535">
    <property type="entry name" value="REC_NarL-like"/>
    <property type="match status" value="1"/>
</dbReference>
<dbReference type="InterPro" id="IPR000792">
    <property type="entry name" value="Tscrpt_reg_LuxR_C"/>
</dbReference>
<evidence type="ECO:0000313" key="8">
    <source>
        <dbReference type="EMBL" id="TWT29041.1"/>
    </source>
</evidence>
<keyword evidence="4" id="KW-0804">Transcription</keyword>
<feature type="domain" description="HTH luxR-type" evidence="6">
    <location>
        <begin position="144"/>
        <end position="209"/>
    </location>
</feature>
<dbReference type="SUPFAM" id="SSF52172">
    <property type="entry name" value="CheY-like"/>
    <property type="match status" value="1"/>
</dbReference>
<dbReference type="Pfam" id="PF00072">
    <property type="entry name" value="Response_reg"/>
    <property type="match status" value="1"/>
</dbReference>
<dbReference type="Gene3D" id="3.40.50.2300">
    <property type="match status" value="1"/>
</dbReference>
<dbReference type="PROSITE" id="PS50043">
    <property type="entry name" value="HTH_LUXR_2"/>
    <property type="match status" value="1"/>
</dbReference>
<dbReference type="GO" id="GO:0006355">
    <property type="term" value="P:regulation of DNA-templated transcription"/>
    <property type="evidence" value="ECO:0007669"/>
    <property type="project" value="InterPro"/>
</dbReference>
<evidence type="ECO:0000256" key="2">
    <source>
        <dbReference type="ARBA" id="ARBA00023015"/>
    </source>
</evidence>
<dbReference type="PANTHER" id="PTHR43214">
    <property type="entry name" value="TWO-COMPONENT RESPONSE REGULATOR"/>
    <property type="match status" value="1"/>
</dbReference>
<keyword evidence="9" id="KW-1185">Reference proteome</keyword>
<dbReference type="GO" id="GO:0000160">
    <property type="term" value="P:phosphorelay signal transduction system"/>
    <property type="evidence" value="ECO:0007669"/>
    <property type="project" value="InterPro"/>
</dbReference>
<reference evidence="8 9" key="1">
    <citation type="submission" date="2019-08" db="EMBL/GenBank/DDBJ databases">
        <authorList>
            <person name="Lei W."/>
        </authorList>
    </citation>
    <scope>NUCLEOTIDE SEQUENCE [LARGE SCALE GENOMIC DNA]</scope>
    <source>
        <strain evidence="8 9">CCUG 58627</strain>
    </source>
</reference>
<protein>
    <submittedName>
        <fullName evidence="8">Response regulator transcription factor</fullName>
    </submittedName>
</protein>
<evidence type="ECO:0000256" key="4">
    <source>
        <dbReference type="ARBA" id="ARBA00023163"/>
    </source>
</evidence>
<gene>
    <name evidence="8" type="ORF">FRX94_00515</name>
</gene>
<evidence type="ECO:0000256" key="1">
    <source>
        <dbReference type="ARBA" id="ARBA00022553"/>
    </source>
</evidence>
<dbReference type="RefSeq" id="WP_146323157.1">
    <property type="nucleotide sequence ID" value="NZ_BAABLR010000076.1"/>
</dbReference>
<evidence type="ECO:0000256" key="3">
    <source>
        <dbReference type="ARBA" id="ARBA00023125"/>
    </source>
</evidence>
<feature type="modified residue" description="4-aspartylphosphate" evidence="5">
    <location>
        <position position="54"/>
    </location>
</feature>
<keyword evidence="3" id="KW-0238">DNA-binding</keyword>
<dbReference type="Pfam" id="PF00196">
    <property type="entry name" value="GerE"/>
    <property type="match status" value="1"/>
</dbReference>
<dbReference type="PANTHER" id="PTHR43214:SF24">
    <property type="entry name" value="TRANSCRIPTIONAL REGULATORY PROTEIN NARL-RELATED"/>
    <property type="match status" value="1"/>
</dbReference>
<dbReference type="InterPro" id="IPR001789">
    <property type="entry name" value="Sig_transdc_resp-reg_receiver"/>
</dbReference>
<dbReference type="AlphaFoldDB" id="A0A5C5URE4"/>
<evidence type="ECO:0000313" key="9">
    <source>
        <dbReference type="Proteomes" id="UP000320791"/>
    </source>
</evidence>
<dbReference type="PROSITE" id="PS50110">
    <property type="entry name" value="RESPONSE_REGULATORY"/>
    <property type="match status" value="1"/>
</dbReference>
<dbReference type="InterPro" id="IPR016032">
    <property type="entry name" value="Sig_transdc_resp-reg_C-effctor"/>
</dbReference>
<proteinExistence type="predicted"/>
<evidence type="ECO:0000259" key="6">
    <source>
        <dbReference type="PROSITE" id="PS50043"/>
    </source>
</evidence>